<keyword evidence="11" id="KW-1185">Reference proteome</keyword>
<feature type="domain" description="Glycosyl hydrolases family 2 sugar binding" evidence="9">
    <location>
        <begin position="61"/>
        <end position="195"/>
    </location>
</feature>
<dbReference type="Gene3D" id="2.60.120.260">
    <property type="entry name" value="Galactose-binding domain-like"/>
    <property type="match status" value="1"/>
</dbReference>
<dbReference type="InterPro" id="IPR013783">
    <property type="entry name" value="Ig-like_fold"/>
</dbReference>
<evidence type="ECO:0000259" key="9">
    <source>
        <dbReference type="Pfam" id="PF02837"/>
    </source>
</evidence>
<dbReference type="InterPro" id="IPR036156">
    <property type="entry name" value="Beta-gal/glucu_dom_sf"/>
</dbReference>
<dbReference type="Pfam" id="PF02837">
    <property type="entry name" value="Glyco_hydro_2_N"/>
    <property type="match status" value="1"/>
</dbReference>
<evidence type="ECO:0000256" key="3">
    <source>
        <dbReference type="ARBA" id="ARBA00012756"/>
    </source>
</evidence>
<name>A0ABY6MMH9_9BACT</name>
<dbReference type="EC" id="3.2.1.23" evidence="3"/>
<dbReference type="Pfam" id="PF02836">
    <property type="entry name" value="Glyco_hydro_2_C"/>
    <property type="match status" value="1"/>
</dbReference>
<accession>A0ABY6MMH9</accession>
<dbReference type="PANTHER" id="PTHR46323">
    <property type="entry name" value="BETA-GALACTOSIDASE"/>
    <property type="match status" value="1"/>
</dbReference>
<dbReference type="InterPro" id="IPR006102">
    <property type="entry name" value="Ig-like_GH2"/>
</dbReference>
<evidence type="ECO:0000256" key="6">
    <source>
        <dbReference type="SAM" id="SignalP"/>
    </source>
</evidence>
<dbReference type="SUPFAM" id="SSF49785">
    <property type="entry name" value="Galactose-binding domain-like"/>
    <property type="match status" value="1"/>
</dbReference>
<keyword evidence="5" id="KW-0326">Glycosidase</keyword>
<keyword evidence="4" id="KW-0378">Hydrolase</keyword>
<dbReference type="Proteomes" id="UP001163156">
    <property type="component" value="Chromosome"/>
</dbReference>
<evidence type="ECO:0000256" key="2">
    <source>
        <dbReference type="ARBA" id="ARBA00007401"/>
    </source>
</evidence>
<protein>
    <recommendedName>
        <fullName evidence="3">beta-galactosidase</fullName>
        <ecNumber evidence="3">3.2.1.23</ecNumber>
    </recommendedName>
</protein>
<feature type="domain" description="Glycoside hydrolase family 2 immunoglobulin-like beta-sandwich" evidence="7">
    <location>
        <begin position="206"/>
        <end position="297"/>
    </location>
</feature>
<proteinExistence type="inferred from homology"/>
<feature type="chain" id="PRO_5046643841" description="beta-galactosidase" evidence="6">
    <location>
        <begin position="23"/>
        <end position="818"/>
    </location>
</feature>
<dbReference type="SUPFAM" id="SSF51445">
    <property type="entry name" value="(Trans)glycosidases"/>
    <property type="match status" value="1"/>
</dbReference>
<evidence type="ECO:0000256" key="4">
    <source>
        <dbReference type="ARBA" id="ARBA00022801"/>
    </source>
</evidence>
<dbReference type="Pfam" id="PF00703">
    <property type="entry name" value="Glyco_hydro_2"/>
    <property type="match status" value="1"/>
</dbReference>
<organism evidence="10 11">
    <name type="scientific">Algoriphagus halophytocola</name>
    <dbReference type="NCBI Taxonomy" id="2991499"/>
    <lineage>
        <taxon>Bacteria</taxon>
        <taxon>Pseudomonadati</taxon>
        <taxon>Bacteroidota</taxon>
        <taxon>Cytophagia</taxon>
        <taxon>Cytophagales</taxon>
        <taxon>Cyclobacteriaceae</taxon>
        <taxon>Algoriphagus</taxon>
    </lineage>
</organism>
<dbReference type="Gene3D" id="3.20.20.80">
    <property type="entry name" value="Glycosidases"/>
    <property type="match status" value="1"/>
</dbReference>
<dbReference type="SUPFAM" id="SSF49303">
    <property type="entry name" value="beta-Galactosidase/glucuronidase domain"/>
    <property type="match status" value="1"/>
</dbReference>
<evidence type="ECO:0000256" key="1">
    <source>
        <dbReference type="ARBA" id="ARBA00001412"/>
    </source>
</evidence>
<dbReference type="PANTHER" id="PTHR46323:SF2">
    <property type="entry name" value="BETA-GALACTOSIDASE"/>
    <property type="match status" value="1"/>
</dbReference>
<keyword evidence="6" id="KW-0732">Signal</keyword>
<comment type="similarity">
    <text evidence="2">Belongs to the glycosyl hydrolase 2 family.</text>
</comment>
<feature type="domain" description="Glycoside hydrolase family 2 catalytic" evidence="8">
    <location>
        <begin position="305"/>
        <end position="376"/>
    </location>
</feature>
<dbReference type="EMBL" id="CP110226">
    <property type="protein sequence ID" value="UZD23409.1"/>
    <property type="molecule type" value="Genomic_DNA"/>
</dbReference>
<dbReference type="Gene3D" id="2.60.40.10">
    <property type="entry name" value="Immunoglobulins"/>
    <property type="match status" value="1"/>
</dbReference>
<sequence>MQTHRTWLLGLFIFFQLTLLSAQSPTKNISAHRFYLSGQGAETKVYWDFKVSSGRKSGDWSKILVPSNWEMQGFGKFHPPSREVENPLNAEQETGIYRHRFFANSAWKRKEINLVFEGVLAEFEVTLNGENLVPTYSENLGKTVYPISENIDLRSENVLEVKVYKYFDKQYIKKYFNTKGQWIFGGIYRPVYLEILPKFHFSISSLEARAEGTLKAQLDFFDTSNSAEVLLELYDLKSGESIGRSSQQVTGKSVFIDQNFSGIVSWSPEHPKLYEARFSVVQGGKIRYQQSETIGFKTFNWTESNEVIFNGKPLKIKAVERVSFYPTTARTLSKQHILEDIQLLKAMNANAVVMPLIGAEEYFLDLADSLGMLIIPGIKSNNFNPSLLDLEGRSLNSIRMENAGKLTFEAVVRDDLGGVLDCDEQSSPAALLGPYRSKSALYYSYQSNWSPIQILDFDLKDDASTKVLVRNNFHFSDLSTSQILWAVDKIEAWDQSRTLYSGSLTLPKTESGDSVWVDVKLPANWRDGDLLRVTPASENAEAFNPWSVPLRRPQAGNAAYFKSRAVWDEQAVLVRESSTDLQFSVGERLFVFGKTDGLLQMVKINRDLIYLSQYVGESQGLSIQREVTWKQQDDGSVKILSLNTETSAYYSWTVFPSGEVLLKAGYGLGDSGFSKLGFRYKVSGLKEVKWIGNGPLPVSEPSQQRVNFGLWQQSTSPQHLNLPSLPWESKAYGNFPDIHAFQLISDRSTIELRTETEGLAVSLQNMAREKMDLAESSRAFENLDLWIEPTSSFENQENGVSKEVARKVEETVIWFRFF</sequence>
<dbReference type="InterPro" id="IPR050347">
    <property type="entry name" value="Bact_Beta-galactosidase"/>
</dbReference>
<evidence type="ECO:0000313" key="11">
    <source>
        <dbReference type="Proteomes" id="UP001163156"/>
    </source>
</evidence>
<dbReference type="InterPro" id="IPR017853">
    <property type="entry name" value="GH"/>
</dbReference>
<dbReference type="InterPro" id="IPR006104">
    <property type="entry name" value="Glyco_hydro_2_N"/>
</dbReference>
<dbReference type="InterPro" id="IPR008979">
    <property type="entry name" value="Galactose-bd-like_sf"/>
</dbReference>
<evidence type="ECO:0000259" key="7">
    <source>
        <dbReference type="Pfam" id="PF00703"/>
    </source>
</evidence>
<evidence type="ECO:0000259" key="8">
    <source>
        <dbReference type="Pfam" id="PF02836"/>
    </source>
</evidence>
<comment type="catalytic activity">
    <reaction evidence="1">
        <text>Hydrolysis of terminal non-reducing beta-D-galactose residues in beta-D-galactosides.</text>
        <dbReference type="EC" id="3.2.1.23"/>
    </reaction>
</comment>
<dbReference type="InterPro" id="IPR006103">
    <property type="entry name" value="Glyco_hydro_2_cat"/>
</dbReference>
<dbReference type="RefSeq" id="WP_264809948.1">
    <property type="nucleotide sequence ID" value="NZ_CP110226.1"/>
</dbReference>
<reference evidence="10" key="1">
    <citation type="submission" date="2022-10" db="EMBL/GenBank/DDBJ databases">
        <title>Algoriphagus sp. a novel bacteria isolate from halophytes salicornia europaea.</title>
        <authorList>
            <person name="Peng Y."/>
            <person name="Jiang L."/>
            <person name="Lee J."/>
        </authorList>
    </citation>
    <scope>NUCLEOTIDE SEQUENCE</scope>
    <source>
        <strain evidence="10">TR-M5</strain>
    </source>
</reference>
<evidence type="ECO:0000256" key="5">
    <source>
        <dbReference type="ARBA" id="ARBA00023295"/>
    </source>
</evidence>
<feature type="signal peptide" evidence="6">
    <location>
        <begin position="1"/>
        <end position="22"/>
    </location>
</feature>
<evidence type="ECO:0000313" key="10">
    <source>
        <dbReference type="EMBL" id="UZD23409.1"/>
    </source>
</evidence>
<gene>
    <name evidence="10" type="ORF">OM944_02735</name>
</gene>